<reference evidence="7" key="1">
    <citation type="submission" date="2021-01" db="EMBL/GenBank/DDBJ databases">
        <authorList>
            <person name="Eckstrom K.M.E."/>
        </authorList>
    </citation>
    <scope>NUCLEOTIDE SEQUENCE</scope>
    <source>
        <strain evidence="7">UVCC 0001</strain>
    </source>
</reference>
<evidence type="ECO:0000313" key="7">
    <source>
        <dbReference type="EMBL" id="KAK2077153.1"/>
    </source>
</evidence>
<feature type="domain" description="Exocyst complex subunit Exo70 C-terminal" evidence="6">
    <location>
        <begin position="292"/>
        <end position="525"/>
    </location>
</feature>
<dbReference type="PANTHER" id="PTHR12542:SF41">
    <property type="entry name" value="EXOCYST COMPLEX COMPONENT 7"/>
    <property type="match status" value="1"/>
</dbReference>
<evidence type="ECO:0000259" key="6">
    <source>
        <dbReference type="Pfam" id="PF03081"/>
    </source>
</evidence>
<organism evidence="7 8">
    <name type="scientific">Prototheca wickerhamii</name>
    <dbReference type="NCBI Taxonomy" id="3111"/>
    <lineage>
        <taxon>Eukaryota</taxon>
        <taxon>Viridiplantae</taxon>
        <taxon>Chlorophyta</taxon>
        <taxon>core chlorophytes</taxon>
        <taxon>Trebouxiophyceae</taxon>
        <taxon>Chlorellales</taxon>
        <taxon>Chlorellaceae</taxon>
        <taxon>Prototheca</taxon>
    </lineage>
</organism>
<comment type="caution">
    <text evidence="7">The sequence shown here is derived from an EMBL/GenBank/DDBJ whole genome shotgun (WGS) entry which is preliminary data.</text>
</comment>
<evidence type="ECO:0000256" key="2">
    <source>
        <dbReference type="ARBA" id="ARBA00022448"/>
    </source>
</evidence>
<dbReference type="InterPro" id="IPR046364">
    <property type="entry name" value="Exo70_C"/>
</dbReference>
<dbReference type="SUPFAM" id="SSF74788">
    <property type="entry name" value="Cullin repeat-like"/>
    <property type="match status" value="1"/>
</dbReference>
<dbReference type="GO" id="GO:0005546">
    <property type="term" value="F:phosphatidylinositol-4,5-bisphosphate binding"/>
    <property type="evidence" value="ECO:0007669"/>
    <property type="project" value="InterPro"/>
</dbReference>
<feature type="region of interest" description="Disordered" evidence="5">
    <location>
        <begin position="529"/>
        <end position="561"/>
    </location>
</feature>
<dbReference type="Pfam" id="PF03081">
    <property type="entry name" value="Exo70_C"/>
    <property type="match status" value="1"/>
</dbReference>
<evidence type="ECO:0000256" key="1">
    <source>
        <dbReference type="ARBA" id="ARBA00006756"/>
    </source>
</evidence>
<dbReference type="GO" id="GO:0015031">
    <property type="term" value="P:protein transport"/>
    <property type="evidence" value="ECO:0007669"/>
    <property type="project" value="UniProtKB-KW"/>
</dbReference>
<feature type="compositionally biased region" description="Low complexity" evidence="5">
    <location>
        <begin position="539"/>
        <end position="551"/>
    </location>
</feature>
<evidence type="ECO:0000256" key="5">
    <source>
        <dbReference type="SAM" id="MobiDB-lite"/>
    </source>
</evidence>
<comment type="similarity">
    <text evidence="1 4">Belongs to the EXO70 family.</text>
</comment>
<keyword evidence="2 4" id="KW-0813">Transport</keyword>
<dbReference type="Proteomes" id="UP001255856">
    <property type="component" value="Unassembled WGS sequence"/>
</dbReference>
<name>A0AAD9IFA5_PROWI</name>
<dbReference type="EMBL" id="JASFZW010000007">
    <property type="protein sequence ID" value="KAK2077153.1"/>
    <property type="molecule type" value="Genomic_DNA"/>
</dbReference>
<dbReference type="GO" id="GO:0000145">
    <property type="term" value="C:exocyst"/>
    <property type="evidence" value="ECO:0007669"/>
    <property type="project" value="InterPro"/>
</dbReference>
<protein>
    <recommendedName>
        <fullName evidence="4">Exocyst subunit Exo70 family protein</fullName>
    </recommendedName>
</protein>
<comment type="function">
    <text evidence="4">Component of the exocyst complex.</text>
</comment>
<dbReference type="InterPro" id="IPR004140">
    <property type="entry name" value="Exo70"/>
</dbReference>
<dbReference type="Gene3D" id="1.20.1280.170">
    <property type="entry name" value="Exocyst complex component Exo70"/>
    <property type="match status" value="1"/>
</dbReference>
<gene>
    <name evidence="7" type="ORF">QBZ16_004787</name>
</gene>
<evidence type="ECO:0000256" key="3">
    <source>
        <dbReference type="ARBA" id="ARBA00022483"/>
    </source>
</evidence>
<proteinExistence type="inferred from homology"/>
<dbReference type="GO" id="GO:0006887">
    <property type="term" value="P:exocytosis"/>
    <property type="evidence" value="ECO:0007669"/>
    <property type="project" value="UniProtKB-KW"/>
</dbReference>
<keyword evidence="4" id="KW-0653">Protein transport</keyword>
<dbReference type="InterPro" id="IPR016159">
    <property type="entry name" value="Cullin_repeat-like_dom_sf"/>
</dbReference>
<dbReference type="PANTHER" id="PTHR12542">
    <property type="entry name" value="EXOCYST COMPLEX PROTEIN EXO70"/>
    <property type="match status" value="1"/>
</dbReference>
<accession>A0AAD9IFA5</accession>
<sequence>MAVAPPGYPDLLRSQLRLAGDASKDAISSLGGLCRVAIAQGPGAGQQFVEALVAVHHASAALQRGRQTGLPGVSSSEAKAAAALHSQALLAAQSALQTGLASGTLSDAQRKQMTKLVDALVRVGQTGVVCEALREARAATLSDRLSRVAEAEAEAPPGFRIAAMLGALSEAARQELTLVTQVTSGEPALAALSAMLAPPARDIASLVQADVLAQPASLGEGRRPRRAGGGGARAARAVLETLRLVASAEDAAGCEACSALRGLEQGALASARRLWRFLEQPGGTGPPDARIAFPPDAASNELAEATAAALRRIARVPELGDIFFEQAAGAGPFAAAASGPGRLLASVTSVLDGVLSSVELGARKAYPRESGLAELHVLNSAETLAQELGRTETVAALAATWLAASETRAMLWADSYLSTAWGPALRGLREDAAQRPRGSALLPDAERAAVKVVWTAINKALDTALGQPAIVESAELRAKLQKQLRDGFLTLYRQFVTKYEAGQYTKGKRSKYERYTVEDVATAFNSLLTGTPSARPKSKPVLSSSSSSFSDKMSRFRSFKK</sequence>
<evidence type="ECO:0000256" key="4">
    <source>
        <dbReference type="RuleBase" id="RU365026"/>
    </source>
</evidence>
<evidence type="ECO:0000313" key="8">
    <source>
        <dbReference type="Proteomes" id="UP001255856"/>
    </source>
</evidence>
<keyword evidence="8" id="KW-1185">Reference proteome</keyword>
<dbReference type="AlphaFoldDB" id="A0AAD9IFA5"/>
<keyword evidence="3 4" id="KW-0268">Exocytosis</keyword>